<evidence type="ECO:0000313" key="1">
    <source>
        <dbReference type="EMBL" id="KAA3473862.1"/>
    </source>
</evidence>
<dbReference type="Pfam" id="PF08284">
    <property type="entry name" value="RVP_2"/>
    <property type="match status" value="1"/>
</dbReference>
<dbReference type="EMBL" id="SMMG02000005">
    <property type="protein sequence ID" value="KAA3473862.1"/>
    <property type="molecule type" value="Genomic_DNA"/>
</dbReference>
<gene>
    <name evidence="1" type="ORF">EPI10_024206</name>
</gene>
<accession>A0A5B6VY37</accession>
<dbReference type="OrthoDB" id="1436782at2759"/>
<organism evidence="1 2">
    <name type="scientific">Gossypium australe</name>
    <dbReference type="NCBI Taxonomy" id="47621"/>
    <lineage>
        <taxon>Eukaryota</taxon>
        <taxon>Viridiplantae</taxon>
        <taxon>Streptophyta</taxon>
        <taxon>Embryophyta</taxon>
        <taxon>Tracheophyta</taxon>
        <taxon>Spermatophyta</taxon>
        <taxon>Magnoliopsida</taxon>
        <taxon>eudicotyledons</taxon>
        <taxon>Gunneridae</taxon>
        <taxon>Pentapetalae</taxon>
        <taxon>rosids</taxon>
        <taxon>malvids</taxon>
        <taxon>Malvales</taxon>
        <taxon>Malvaceae</taxon>
        <taxon>Malvoideae</taxon>
        <taxon>Gossypium</taxon>
    </lineage>
</organism>
<keyword evidence="2" id="KW-1185">Reference proteome</keyword>
<protein>
    <submittedName>
        <fullName evidence="1">DNA/RNA polymerases superfamily protein</fullName>
    </submittedName>
</protein>
<sequence length="110" mass="12692">MSIYCEGTIGLGELTCELVISVEVIDKGIVVTRSFSEILLVDRVYRYVFFTDLVELFFYGFNIILGLDWLIDQKAKIDIELKRLTLRSSEGMEIVVVGERTQFCPTWSRQ</sequence>
<dbReference type="AlphaFoldDB" id="A0A5B6VY37"/>
<evidence type="ECO:0000313" key="2">
    <source>
        <dbReference type="Proteomes" id="UP000325315"/>
    </source>
</evidence>
<proteinExistence type="predicted"/>
<reference evidence="2" key="1">
    <citation type="journal article" date="2019" name="Plant Biotechnol. J.">
        <title>Genome sequencing of the Australian wild diploid species Gossypium australe highlights disease resistance and delayed gland morphogenesis.</title>
        <authorList>
            <person name="Cai Y."/>
            <person name="Cai X."/>
            <person name="Wang Q."/>
            <person name="Wang P."/>
            <person name="Zhang Y."/>
            <person name="Cai C."/>
            <person name="Xu Y."/>
            <person name="Wang K."/>
            <person name="Zhou Z."/>
            <person name="Wang C."/>
            <person name="Geng S."/>
            <person name="Li B."/>
            <person name="Dong Q."/>
            <person name="Hou Y."/>
            <person name="Wang H."/>
            <person name="Ai P."/>
            <person name="Liu Z."/>
            <person name="Yi F."/>
            <person name="Sun M."/>
            <person name="An G."/>
            <person name="Cheng J."/>
            <person name="Zhang Y."/>
            <person name="Shi Q."/>
            <person name="Xie Y."/>
            <person name="Shi X."/>
            <person name="Chang Y."/>
            <person name="Huang F."/>
            <person name="Chen Y."/>
            <person name="Hong S."/>
            <person name="Mi L."/>
            <person name="Sun Q."/>
            <person name="Zhang L."/>
            <person name="Zhou B."/>
            <person name="Peng R."/>
            <person name="Zhang X."/>
            <person name="Liu F."/>
        </authorList>
    </citation>
    <scope>NUCLEOTIDE SEQUENCE [LARGE SCALE GENOMIC DNA]</scope>
    <source>
        <strain evidence="2">cv. PA1801</strain>
    </source>
</reference>
<comment type="caution">
    <text evidence="1">The sequence shown here is derived from an EMBL/GenBank/DDBJ whole genome shotgun (WGS) entry which is preliminary data.</text>
</comment>
<dbReference type="Proteomes" id="UP000325315">
    <property type="component" value="Unassembled WGS sequence"/>
</dbReference>
<name>A0A5B6VY37_9ROSI</name>